<keyword evidence="2" id="KW-0812">Transmembrane</keyword>
<gene>
    <name evidence="5" type="ORF">AXG93_285s1530</name>
</gene>
<proteinExistence type="predicted"/>
<feature type="domain" description="DUF4042" evidence="4">
    <location>
        <begin position="854"/>
        <end position="1036"/>
    </location>
</feature>
<dbReference type="InterPro" id="IPR036291">
    <property type="entry name" value="NAD(P)-bd_dom_sf"/>
</dbReference>
<dbReference type="SUPFAM" id="SSF48371">
    <property type="entry name" value="ARM repeat"/>
    <property type="match status" value="1"/>
</dbReference>
<accession>A0A176VRG1</accession>
<dbReference type="InterPro" id="IPR025283">
    <property type="entry name" value="DUF4042"/>
</dbReference>
<dbReference type="InterPro" id="IPR016024">
    <property type="entry name" value="ARM-type_fold"/>
</dbReference>
<reference evidence="5" key="1">
    <citation type="submission" date="2016-03" db="EMBL/GenBank/DDBJ databases">
        <title>Mechanisms controlling the formation of the plant cell surface in tip-growing cells are functionally conserved among land plants.</title>
        <authorList>
            <person name="Honkanen S."/>
            <person name="Jones V.A."/>
            <person name="Morieri G."/>
            <person name="Champion C."/>
            <person name="Hetherington A.J."/>
            <person name="Kelly S."/>
            <person name="Saint-Marcoux D."/>
            <person name="Proust H."/>
            <person name="Prescott H."/>
            <person name="Dolan L."/>
        </authorList>
    </citation>
    <scope>NUCLEOTIDE SEQUENCE [LARGE SCALE GENOMIC DNA]</scope>
    <source>
        <tissue evidence="5">Whole gametophyte</tissue>
    </source>
</reference>
<organism evidence="5 6">
    <name type="scientific">Marchantia polymorpha subsp. ruderalis</name>
    <dbReference type="NCBI Taxonomy" id="1480154"/>
    <lineage>
        <taxon>Eukaryota</taxon>
        <taxon>Viridiplantae</taxon>
        <taxon>Streptophyta</taxon>
        <taxon>Embryophyta</taxon>
        <taxon>Marchantiophyta</taxon>
        <taxon>Marchantiopsida</taxon>
        <taxon>Marchantiidae</taxon>
        <taxon>Marchantiales</taxon>
        <taxon>Marchantiaceae</taxon>
        <taxon>Marchantia</taxon>
    </lineage>
</organism>
<dbReference type="InterPro" id="IPR011989">
    <property type="entry name" value="ARM-like"/>
</dbReference>
<dbReference type="PANTHER" id="PTHR13366:SF0">
    <property type="entry name" value="HEAT REPEAT-CONTAINING PROTEIN 6"/>
    <property type="match status" value="1"/>
</dbReference>
<dbReference type="CDD" id="cd05266">
    <property type="entry name" value="SDR_a4"/>
    <property type="match status" value="1"/>
</dbReference>
<evidence type="ECO:0000259" key="4">
    <source>
        <dbReference type="Pfam" id="PF13251"/>
    </source>
</evidence>
<dbReference type="EMBL" id="LVLJ01002837">
    <property type="protein sequence ID" value="OAE23494.1"/>
    <property type="molecule type" value="Genomic_DNA"/>
</dbReference>
<evidence type="ECO:0000259" key="3">
    <source>
        <dbReference type="Pfam" id="PF01370"/>
    </source>
</evidence>
<evidence type="ECO:0000256" key="2">
    <source>
        <dbReference type="SAM" id="Phobius"/>
    </source>
</evidence>
<dbReference type="Pfam" id="PF01370">
    <property type="entry name" value="Epimerase"/>
    <property type="match status" value="1"/>
</dbReference>
<sequence length="1627" mass="178749">MSSMQPCMVQNSLVLSSVSSSRALKSVDTLTLTARQTSHKPDWTECRLTFLRRKQAFDGRSREFSGDRAAIYKHLLLSDTIPNEGWSWLCNRVKYACRAGRDEGREGCFRKAGAKWQIETGHNTDVVISKPVETSRLFIFGFGYTSTALALGIKDKKWNITGTCRRSDDRSVLEECGFHTVLFNSENDGEELNDHGLQELQQATHWLISIPPVGDFDKDPVLAVHKEDLIQAAARGNVRWIGYLSSTGVYGGWQGSWVDEDTEPRPVEQKAVARLAAEHDWLSFGKAHGVAVQVFRLGGIYGAGRSALNSILRNRTRSGSQRERRRFTSRIHVADVCQVLSASMEHPCPGRIYNVVDDDPAPRREVFAFARDLLGLQAKDTEATEEDVNYRDLSGITNFSTQCEEKRERHVVAVAEVIFIAYLAANMLLLFVVLFSHWLEGLTFHSCVTGVLKPAVYNHVNRYPLVLYHHVQVHQLIFDGHLDKSPLCLVKFGSLNNGKFEAFLLMLDGCTYIDFLKLDESPVKSFQCRKNLPGRVQVRFERFAGIRPCRQEGMQAGWSHCLRLLESANLQRGGPSDGGVTKSSMDHQAMKTEWELMKTLVQVTHEYGGQISAEETSSVLGVLLRSVKQPEFSVTNQSKVILRSWSEGSSARGVEFKAKVGDDEIEYQRLVFTAIGNLFARAGNTVQKDTWIVVVKMLRIMLESIVSTNLIEDAASSRCYAAVLRCAHLVLSDCKSSLEEHISGLVGALRVFFTYGLSNSGSTLNSNKGGQGSPSVRKPSSWQESSSKSQERGAYRPPHLRGKPQASRSIQVGSSDAFTGDCDGQGAWGGASSDSEQSDSDAHHEEGDRFKSSKVRTNAILTIQAIARADPKVLHAHWVVLLPTQDVLQPRPYQATLLTVLLFDPLTKARMAAASTLAVMLEGPARAFLQVAEHRDIARSNSFTTLSSSLGQLVIQLHIGLVHVISNEAHGGIVVGALKSLSLLVSASPYTRLPHELLPYAICSVHRRARELFFTSVDQSNMMCAAINCLGAALGSNPPSAQVAASLIVQAPAAIEHANYHSGLGEAVDPYSNPQNVRKFLVPSVNGQIARLADDKVVHSAIKLLDEFLRAASGYKGTDELLDDGPFQTPSPFFVPNPLRLVAASGLFVSKHGPDTVHSEIDSGAGVALWLEALNKHLPTTLSHSAPMVRGAALTCFAGLTSAIFCSLPDDKQDYVLSALIYAAWKDDTPAVRSAACRAIGVVVGFPQVAGSKEKLELAVEVVVSSTTDSSVSVRITASWALANICDALRSIAESKDELSPRSPYLAPLAECALRAAKDCDKVRANAVRALGNLARFADFSGQTEAHMKRFLGLNRDVAYQGAVEARRWLDVMVQTLVSCVTTGNVKVQWNVCHALGNLFLNKTINLSTTTWVPSVYSILLLLLRDSANYKIRIHAASALAVPGDREDYGESFTDVVKALVHALECTDSEHESAPTSFKYVKALTEQLTTTVVHVLGLSKPDDFMHLKDFLLKRIPFLAEFFKTLCTSVGRSRLLDTYNDETGLLERMAEVSISEKADSKTVAYDEMPLPPPKENRRYGLQMEDTATSSGGLAQKVKDLRRAIRAVAEMYRFGEIANVPQRLEMLLA</sequence>
<dbReference type="InterPro" id="IPR052107">
    <property type="entry name" value="HEAT6"/>
</dbReference>
<evidence type="ECO:0000256" key="1">
    <source>
        <dbReference type="SAM" id="MobiDB-lite"/>
    </source>
</evidence>
<keyword evidence="2" id="KW-1133">Transmembrane helix</keyword>
<keyword evidence="6" id="KW-1185">Reference proteome</keyword>
<dbReference type="Proteomes" id="UP000077202">
    <property type="component" value="Unassembled WGS sequence"/>
</dbReference>
<evidence type="ECO:0000313" key="6">
    <source>
        <dbReference type="Proteomes" id="UP000077202"/>
    </source>
</evidence>
<feature type="region of interest" description="Disordered" evidence="1">
    <location>
        <begin position="763"/>
        <end position="851"/>
    </location>
</feature>
<evidence type="ECO:0000313" key="5">
    <source>
        <dbReference type="EMBL" id="OAE23494.1"/>
    </source>
</evidence>
<dbReference type="SUPFAM" id="SSF51735">
    <property type="entry name" value="NAD(P)-binding Rossmann-fold domains"/>
    <property type="match status" value="1"/>
</dbReference>
<name>A0A176VRG1_MARPO</name>
<comment type="caution">
    <text evidence="5">The sequence shown here is derived from an EMBL/GenBank/DDBJ whole genome shotgun (WGS) entry which is preliminary data.</text>
</comment>
<dbReference type="PANTHER" id="PTHR13366">
    <property type="entry name" value="MALARIA ANTIGEN-RELATED"/>
    <property type="match status" value="1"/>
</dbReference>
<feature type="domain" description="NAD-dependent epimerase/dehydratase" evidence="3">
    <location>
        <begin position="227"/>
        <end position="355"/>
    </location>
</feature>
<protein>
    <recommendedName>
        <fullName evidence="7">DUF4042 domain-containing protein</fullName>
    </recommendedName>
</protein>
<dbReference type="InterPro" id="IPR001509">
    <property type="entry name" value="Epimerase_deHydtase"/>
</dbReference>
<feature type="compositionally biased region" description="Basic and acidic residues" evidence="1">
    <location>
        <begin position="840"/>
        <end position="851"/>
    </location>
</feature>
<evidence type="ECO:0008006" key="7">
    <source>
        <dbReference type="Google" id="ProtNLM"/>
    </source>
</evidence>
<keyword evidence="2" id="KW-0472">Membrane</keyword>
<dbReference type="Gene3D" id="1.25.10.10">
    <property type="entry name" value="Leucine-rich Repeat Variant"/>
    <property type="match status" value="2"/>
</dbReference>
<feature type="compositionally biased region" description="Polar residues" evidence="1">
    <location>
        <begin position="806"/>
        <end position="817"/>
    </location>
</feature>
<dbReference type="Pfam" id="PF13251">
    <property type="entry name" value="DUF4042"/>
    <property type="match status" value="1"/>
</dbReference>
<dbReference type="Gene3D" id="3.40.50.720">
    <property type="entry name" value="NAD(P)-binding Rossmann-like Domain"/>
    <property type="match status" value="1"/>
</dbReference>
<feature type="transmembrane region" description="Helical" evidence="2">
    <location>
        <begin position="417"/>
        <end position="439"/>
    </location>
</feature>